<dbReference type="SUPFAM" id="SSF46689">
    <property type="entry name" value="Homeodomain-like"/>
    <property type="match status" value="1"/>
</dbReference>
<evidence type="ECO:0000256" key="2">
    <source>
        <dbReference type="ARBA" id="ARBA00023125"/>
    </source>
</evidence>
<name>A0A4R5DEK4_9BACT</name>
<dbReference type="SMART" id="SM00342">
    <property type="entry name" value="HTH_ARAC"/>
    <property type="match status" value="1"/>
</dbReference>
<dbReference type="InterPro" id="IPR018060">
    <property type="entry name" value="HTH_AraC"/>
</dbReference>
<keyword evidence="6" id="KW-1185">Reference proteome</keyword>
<evidence type="ECO:0000259" key="4">
    <source>
        <dbReference type="PROSITE" id="PS01124"/>
    </source>
</evidence>
<evidence type="ECO:0000313" key="5">
    <source>
        <dbReference type="EMBL" id="TDE11547.1"/>
    </source>
</evidence>
<dbReference type="Pfam" id="PF12833">
    <property type="entry name" value="HTH_18"/>
    <property type="match status" value="1"/>
</dbReference>
<accession>A0A4R5DEK4</accession>
<sequence>MRLHIKHMVSLRERKIVEEELDKLSLVFLPAEQGEIELTGAILDEDILRIKTALAVHGLELLEDKKSQLIEKIKTSIIEMVNDAEKPLRTNFSNYLSSRLMYDYTYMANLFSKVQGITIEHYIMFHKIERVKELLSLGQLTLTEISYKLHYSSVAHLSSQFKKVTGFTPSYFKQSGNKGWLTADNV</sequence>
<dbReference type="EMBL" id="SMFL01000011">
    <property type="protein sequence ID" value="TDE11547.1"/>
    <property type="molecule type" value="Genomic_DNA"/>
</dbReference>
<keyword evidence="2" id="KW-0238">DNA-binding</keyword>
<dbReference type="AlphaFoldDB" id="A0A4R5DEK4"/>
<dbReference type="PANTHER" id="PTHR43280:SF31">
    <property type="entry name" value="TRANSCRIPTIONAL REGULATORY PROTEIN"/>
    <property type="match status" value="1"/>
</dbReference>
<feature type="domain" description="HTH araC/xylS-type" evidence="4">
    <location>
        <begin position="96"/>
        <end position="175"/>
    </location>
</feature>
<keyword evidence="3" id="KW-0804">Transcription</keyword>
<dbReference type="PANTHER" id="PTHR43280">
    <property type="entry name" value="ARAC-FAMILY TRANSCRIPTIONAL REGULATOR"/>
    <property type="match status" value="1"/>
</dbReference>
<dbReference type="PROSITE" id="PS01124">
    <property type="entry name" value="HTH_ARAC_FAMILY_2"/>
    <property type="match status" value="1"/>
</dbReference>
<dbReference type="Gene3D" id="1.10.10.60">
    <property type="entry name" value="Homeodomain-like"/>
    <property type="match status" value="1"/>
</dbReference>
<keyword evidence="1" id="KW-0805">Transcription regulation</keyword>
<evidence type="ECO:0000313" key="6">
    <source>
        <dbReference type="Proteomes" id="UP000294850"/>
    </source>
</evidence>
<proteinExistence type="predicted"/>
<gene>
    <name evidence="5" type="ORF">E0F88_24225</name>
</gene>
<evidence type="ECO:0000256" key="3">
    <source>
        <dbReference type="ARBA" id="ARBA00023163"/>
    </source>
</evidence>
<reference evidence="5 6" key="1">
    <citation type="submission" date="2019-03" db="EMBL/GenBank/DDBJ databases">
        <title>Dyadobacter AR-3-6 sp. nov., isolated from arctic soil.</title>
        <authorList>
            <person name="Chaudhary D.K."/>
        </authorList>
    </citation>
    <scope>NUCLEOTIDE SEQUENCE [LARGE SCALE GENOMIC DNA]</scope>
    <source>
        <strain evidence="5 6">AR-3-6</strain>
    </source>
</reference>
<dbReference type="OrthoDB" id="952277at2"/>
<organism evidence="5 6">
    <name type="scientific">Dyadobacter psychrotolerans</name>
    <dbReference type="NCBI Taxonomy" id="2541721"/>
    <lineage>
        <taxon>Bacteria</taxon>
        <taxon>Pseudomonadati</taxon>
        <taxon>Bacteroidota</taxon>
        <taxon>Cytophagia</taxon>
        <taxon>Cytophagales</taxon>
        <taxon>Spirosomataceae</taxon>
        <taxon>Dyadobacter</taxon>
    </lineage>
</organism>
<comment type="caution">
    <text evidence="5">The sequence shown here is derived from an EMBL/GenBank/DDBJ whole genome shotgun (WGS) entry which is preliminary data.</text>
</comment>
<protein>
    <submittedName>
        <fullName evidence="5">AraC family transcriptional regulator</fullName>
    </submittedName>
</protein>
<dbReference type="InterPro" id="IPR009057">
    <property type="entry name" value="Homeodomain-like_sf"/>
</dbReference>
<evidence type="ECO:0000256" key="1">
    <source>
        <dbReference type="ARBA" id="ARBA00023015"/>
    </source>
</evidence>
<dbReference type="RefSeq" id="WP_131960880.1">
    <property type="nucleotide sequence ID" value="NZ_SMFL01000011.1"/>
</dbReference>
<dbReference type="Proteomes" id="UP000294850">
    <property type="component" value="Unassembled WGS sequence"/>
</dbReference>
<dbReference type="GO" id="GO:0043565">
    <property type="term" value="F:sequence-specific DNA binding"/>
    <property type="evidence" value="ECO:0007669"/>
    <property type="project" value="InterPro"/>
</dbReference>
<dbReference type="GO" id="GO:0003700">
    <property type="term" value="F:DNA-binding transcription factor activity"/>
    <property type="evidence" value="ECO:0007669"/>
    <property type="project" value="InterPro"/>
</dbReference>